<comment type="caution">
    <text evidence="1">The sequence shown here is derived from an EMBL/GenBank/DDBJ whole genome shotgun (WGS) entry which is preliminary data.</text>
</comment>
<name>A0ACC1SF49_9HYPO</name>
<evidence type="ECO:0000313" key="1">
    <source>
        <dbReference type="EMBL" id="KAJ3538383.1"/>
    </source>
</evidence>
<evidence type="ECO:0000313" key="2">
    <source>
        <dbReference type="Proteomes" id="UP001148629"/>
    </source>
</evidence>
<reference evidence="1" key="1">
    <citation type="submission" date="2022-08" db="EMBL/GenBank/DDBJ databases">
        <title>Genome Sequence of Fusarium decemcellulare.</title>
        <authorList>
            <person name="Buettner E."/>
        </authorList>
    </citation>
    <scope>NUCLEOTIDE SEQUENCE</scope>
    <source>
        <strain evidence="1">Babe19</strain>
    </source>
</reference>
<organism evidence="1 2">
    <name type="scientific">Fusarium decemcellulare</name>
    <dbReference type="NCBI Taxonomy" id="57161"/>
    <lineage>
        <taxon>Eukaryota</taxon>
        <taxon>Fungi</taxon>
        <taxon>Dikarya</taxon>
        <taxon>Ascomycota</taxon>
        <taxon>Pezizomycotina</taxon>
        <taxon>Sordariomycetes</taxon>
        <taxon>Hypocreomycetidae</taxon>
        <taxon>Hypocreales</taxon>
        <taxon>Nectriaceae</taxon>
        <taxon>Fusarium</taxon>
        <taxon>Fusarium decemcellulare species complex</taxon>
    </lineage>
</organism>
<accession>A0ACC1SF49</accession>
<gene>
    <name evidence="1" type="ORF">NM208_g5931</name>
</gene>
<protein>
    <submittedName>
        <fullName evidence="1">Uncharacterized protein</fullName>
    </submittedName>
</protein>
<dbReference type="Proteomes" id="UP001148629">
    <property type="component" value="Unassembled WGS sequence"/>
</dbReference>
<proteinExistence type="predicted"/>
<dbReference type="EMBL" id="JANRMS010000523">
    <property type="protein sequence ID" value="KAJ3538383.1"/>
    <property type="molecule type" value="Genomic_DNA"/>
</dbReference>
<keyword evidence="2" id="KW-1185">Reference proteome</keyword>
<sequence length="291" mass="31302">MSHLQGKVFIITGASKGIGKACAEKLAAEGSCVAINYNSDATSANKLVDSIGTDRAIAVQADVSKMEDINKLVNAVVDKFGKINGLILNAGVMPMRNVFNTTEEDFDTTFALNVKGPFFLAQKVVPYLPSGSRIILLSTSICHFSAVTPNYLLYAATKGAVEQITRVLAKDLGSRGILVNAVAPGPTATDLFYKGKTEELIDTIRAANPLNRIGQPEEIASIVKFLCSEDSSWVIWDQAVPSARVVGFDFFISYRKSIADDGWGNPTEMLPVAYSLNNEDEPLSSKIDDVA</sequence>